<evidence type="ECO:0000313" key="1">
    <source>
        <dbReference type="EMBL" id="RKX68858.1"/>
    </source>
</evidence>
<dbReference type="AlphaFoldDB" id="A0A660SDH8"/>
<sequence length="166" mass="17763">MQRTIIGFLILGSLITAPALSIGAGAVYKNLLVENGDGYLGLVGDVYFKLLPFLGVRFGIAEVDLPEGETSYKFGVHTGANLFLAFPLEGMPISPYILFGLTYAGDRNKRLDLIGGGGFNLSLNPQFGIYVESAINYYSHENPAGIKSEGNPLYIGGGIKVKIPML</sequence>
<proteinExistence type="predicted"/>
<gene>
    <name evidence="1" type="ORF">DRP53_09825</name>
</gene>
<accession>A0A660SDH8</accession>
<evidence type="ECO:0008006" key="3">
    <source>
        <dbReference type="Google" id="ProtNLM"/>
    </source>
</evidence>
<name>A0A660SDH8_UNCW3</name>
<dbReference type="Proteomes" id="UP000268469">
    <property type="component" value="Unassembled WGS sequence"/>
</dbReference>
<protein>
    <recommendedName>
        <fullName evidence="3">Outer membrane protein beta-barrel domain-containing protein</fullName>
    </recommendedName>
</protein>
<dbReference type="EMBL" id="QNBE01000124">
    <property type="protein sequence ID" value="RKX68858.1"/>
    <property type="molecule type" value="Genomic_DNA"/>
</dbReference>
<evidence type="ECO:0000313" key="2">
    <source>
        <dbReference type="Proteomes" id="UP000268469"/>
    </source>
</evidence>
<reference evidence="1 2" key="1">
    <citation type="submission" date="2018-06" db="EMBL/GenBank/DDBJ databases">
        <title>Extensive metabolic versatility and redundancy in microbially diverse, dynamic hydrothermal sediments.</title>
        <authorList>
            <person name="Dombrowski N."/>
            <person name="Teske A."/>
            <person name="Baker B.J."/>
        </authorList>
    </citation>
    <scope>NUCLEOTIDE SEQUENCE [LARGE SCALE GENOMIC DNA]</scope>
    <source>
        <strain evidence="1">B36_G15</strain>
    </source>
</reference>
<comment type="caution">
    <text evidence="1">The sequence shown here is derived from an EMBL/GenBank/DDBJ whole genome shotgun (WGS) entry which is preliminary data.</text>
</comment>
<organism evidence="1 2">
    <name type="scientific">candidate division WOR-3 bacterium</name>
    <dbReference type="NCBI Taxonomy" id="2052148"/>
    <lineage>
        <taxon>Bacteria</taxon>
        <taxon>Bacteria division WOR-3</taxon>
    </lineage>
</organism>